<evidence type="ECO:0000313" key="2">
    <source>
        <dbReference type="EMBL" id="KAI5338314.1"/>
    </source>
</evidence>
<organism evidence="2 3">
    <name type="scientific">Prunus dulcis</name>
    <name type="common">Almond</name>
    <name type="synonym">Amygdalus dulcis</name>
    <dbReference type="NCBI Taxonomy" id="3755"/>
    <lineage>
        <taxon>Eukaryota</taxon>
        <taxon>Viridiplantae</taxon>
        <taxon>Streptophyta</taxon>
        <taxon>Embryophyta</taxon>
        <taxon>Tracheophyta</taxon>
        <taxon>Spermatophyta</taxon>
        <taxon>Magnoliopsida</taxon>
        <taxon>eudicotyledons</taxon>
        <taxon>Gunneridae</taxon>
        <taxon>Pentapetalae</taxon>
        <taxon>rosids</taxon>
        <taxon>fabids</taxon>
        <taxon>Rosales</taxon>
        <taxon>Rosaceae</taxon>
        <taxon>Amygdaloideae</taxon>
        <taxon>Amygdaleae</taxon>
        <taxon>Prunus</taxon>
    </lineage>
</organism>
<accession>A0AAD4W946</accession>
<keyword evidence="1" id="KW-0472">Membrane</keyword>
<name>A0AAD4W946_PRUDU</name>
<comment type="caution">
    <text evidence="2">The sequence shown here is derived from an EMBL/GenBank/DDBJ whole genome shotgun (WGS) entry which is preliminary data.</text>
</comment>
<keyword evidence="3" id="KW-1185">Reference proteome</keyword>
<dbReference type="Proteomes" id="UP001054821">
    <property type="component" value="Chromosome 3"/>
</dbReference>
<gene>
    <name evidence="2" type="ORF">L3X38_017585</name>
</gene>
<dbReference type="AlphaFoldDB" id="A0AAD4W946"/>
<protein>
    <submittedName>
        <fullName evidence="2">Uncharacterized protein</fullName>
    </submittedName>
</protein>
<evidence type="ECO:0000313" key="3">
    <source>
        <dbReference type="Proteomes" id="UP001054821"/>
    </source>
</evidence>
<feature type="transmembrane region" description="Helical" evidence="1">
    <location>
        <begin position="87"/>
        <end position="105"/>
    </location>
</feature>
<evidence type="ECO:0000256" key="1">
    <source>
        <dbReference type="SAM" id="Phobius"/>
    </source>
</evidence>
<sequence length="145" mass="16355">MYNKASCSNVRALVLEEDNPTNDVDADTAKNCQDETDLSKFDMPIPPLALCQYVETKLKPANKTIKIHMPEEVFGTEHDTWLLSRDILQFAFMVEIGSTVIALYMRYLFDYLKMANTVNLVGLVDPGQMGINFIWCLIIQGVIGC</sequence>
<reference evidence="2 3" key="1">
    <citation type="journal article" date="2022" name="G3 (Bethesda)">
        <title>Whole-genome sequence and methylome profiling of the almond [Prunus dulcis (Mill.) D.A. Webb] cultivar 'Nonpareil'.</title>
        <authorList>
            <person name="D'Amico-Willman K.M."/>
            <person name="Ouma W.Z."/>
            <person name="Meulia T."/>
            <person name="Sideli G.M."/>
            <person name="Gradziel T.M."/>
            <person name="Fresnedo-Ramirez J."/>
        </authorList>
    </citation>
    <scope>NUCLEOTIDE SEQUENCE [LARGE SCALE GENOMIC DNA]</scope>
    <source>
        <strain evidence="2">Clone GOH B32 T37-40</strain>
    </source>
</reference>
<proteinExistence type="predicted"/>
<keyword evidence="1" id="KW-1133">Transmembrane helix</keyword>
<keyword evidence="1" id="KW-0812">Transmembrane</keyword>
<dbReference type="EMBL" id="JAJFAZ020000003">
    <property type="protein sequence ID" value="KAI5338314.1"/>
    <property type="molecule type" value="Genomic_DNA"/>
</dbReference>